<protein>
    <recommendedName>
        <fullName evidence="4">Rap1a immunity protein domain-containing protein</fullName>
    </recommendedName>
</protein>
<evidence type="ECO:0000313" key="2">
    <source>
        <dbReference type="EMBL" id="MDU0343821.1"/>
    </source>
</evidence>
<name>A0ABU3SGK9_9HYPH</name>
<sequence>MPGSKPLARLVILLAAALAVDLLLAGPAALAQPQPQPQPRGGENWPAVKCERYRTAYDEATRRFGTKGLGPEFLARHDAFMASGCQTPPDVCPRSTEELNLANIMVMAGMNAGLSSTFMPFACRK</sequence>
<proteinExistence type="predicted"/>
<evidence type="ECO:0008006" key="4">
    <source>
        <dbReference type="Google" id="ProtNLM"/>
    </source>
</evidence>
<keyword evidence="3" id="KW-1185">Reference proteome</keyword>
<comment type="caution">
    <text evidence="2">The sequence shown here is derived from an EMBL/GenBank/DDBJ whole genome shotgun (WGS) entry which is preliminary data.</text>
</comment>
<feature type="chain" id="PRO_5045332718" description="Rap1a immunity protein domain-containing protein" evidence="1">
    <location>
        <begin position="32"/>
        <end position="125"/>
    </location>
</feature>
<evidence type="ECO:0000256" key="1">
    <source>
        <dbReference type="SAM" id="SignalP"/>
    </source>
</evidence>
<reference evidence="2 3" key="1">
    <citation type="submission" date="2023-09" db="EMBL/GenBank/DDBJ databases">
        <title>Whole genome shotgun sequencing (WGS) of Bosea sp. ZW T0_25, isolated from stored onions (Allium cepa).</title>
        <authorList>
            <person name="Stoll D.A."/>
            <person name="Huch M."/>
        </authorList>
    </citation>
    <scope>NUCLEOTIDE SEQUENCE [LARGE SCALE GENOMIC DNA]</scope>
    <source>
        <strain evidence="2 3">ZW T0_25</strain>
    </source>
</reference>
<dbReference type="Proteomes" id="UP001254257">
    <property type="component" value="Unassembled WGS sequence"/>
</dbReference>
<feature type="signal peptide" evidence="1">
    <location>
        <begin position="1"/>
        <end position="31"/>
    </location>
</feature>
<evidence type="ECO:0000313" key="3">
    <source>
        <dbReference type="Proteomes" id="UP001254257"/>
    </source>
</evidence>
<accession>A0ABU3SGK9</accession>
<dbReference type="RefSeq" id="WP_316021517.1">
    <property type="nucleotide sequence ID" value="NZ_JAWDID010000088.1"/>
</dbReference>
<dbReference type="EMBL" id="JAWDID010000088">
    <property type="protein sequence ID" value="MDU0343821.1"/>
    <property type="molecule type" value="Genomic_DNA"/>
</dbReference>
<organism evidence="2 3">
    <name type="scientific">Bosea rubneri</name>
    <dbReference type="NCBI Taxonomy" id="3075434"/>
    <lineage>
        <taxon>Bacteria</taxon>
        <taxon>Pseudomonadati</taxon>
        <taxon>Pseudomonadota</taxon>
        <taxon>Alphaproteobacteria</taxon>
        <taxon>Hyphomicrobiales</taxon>
        <taxon>Boseaceae</taxon>
        <taxon>Bosea</taxon>
    </lineage>
</organism>
<gene>
    <name evidence="2" type="ORF">RKE40_28400</name>
</gene>
<keyword evidence="1" id="KW-0732">Signal</keyword>